<proteinExistence type="predicted"/>
<sequence>MSSVQVEHAEHPLRLATPIGKAYSVSVDYFIGSVLPPLHEALRAKTETPLKAFPNALTKKVKLYGYSDNKTPSSTHWQDVDKAFLHLARDIRSAVGSVKNTVKKLKPKLVFRNNKEGESDLEQRNESYLPDAYFVPLSAKPNSVHWTDIAVLAEYKRENDEDSVQENINKMARSLELIMRDDPRRRFVYGFTVEDTDMKFWYCDRSQVVVSRPFNCVEDPTRLFKFVLSLTFAEPHMLGWDPTMTRIDVDGQVQYDITVHPADSEPVIYRTLEVLFDSGASNALGRGTRVWKAVKIEDGNAVGDPVALKDAWVDGNRRREGDIYFQVMASDFLNKEYEQLQRCLVAVQSHGDVLIDQAQDKTPTFFRSDPPSEDTHSEAHQSSHSSTARPAAVNLGVHFQVHYRIVYKEVGESLAEATSLRTVFKALTDVVFGVIAMHKSGWVHRDLSAGNILVVNGTGKITDLEYATSEIRQGKPGRTGTASFVALEVDSETYLFRPDPTITRPKTQGKSFIRKLAERNADVEKVTPPPETIYSRRDTRIHEFHYNPLHDLESLWWNALYFTVNREVDDDGEQEDSTYDRAAQLRLADELFYHGSKRLDAFMYTGFLEQRLKCLHPSLVEMTTVLLDIRDVLRDAYRRAEEAIDRITFDVAEDIYGDFRRRFQKAAKSLDNKDVKIHRFVQTMDLAVE</sequence>
<organism evidence="1 2">
    <name type="scientific">Phlebia brevispora</name>
    <dbReference type="NCBI Taxonomy" id="194682"/>
    <lineage>
        <taxon>Eukaryota</taxon>
        <taxon>Fungi</taxon>
        <taxon>Dikarya</taxon>
        <taxon>Basidiomycota</taxon>
        <taxon>Agaricomycotina</taxon>
        <taxon>Agaricomycetes</taxon>
        <taxon>Polyporales</taxon>
        <taxon>Meruliaceae</taxon>
        <taxon>Phlebia</taxon>
    </lineage>
</organism>
<protein>
    <submittedName>
        <fullName evidence="1">Uncharacterized protein</fullName>
    </submittedName>
</protein>
<keyword evidence="2" id="KW-1185">Reference proteome</keyword>
<name>A0ACC1T887_9APHY</name>
<gene>
    <name evidence="1" type="ORF">NM688_g2556</name>
</gene>
<comment type="caution">
    <text evidence="1">The sequence shown here is derived from an EMBL/GenBank/DDBJ whole genome shotgun (WGS) entry which is preliminary data.</text>
</comment>
<reference evidence="1" key="1">
    <citation type="submission" date="2022-07" db="EMBL/GenBank/DDBJ databases">
        <title>Genome Sequence of Phlebia brevispora.</title>
        <authorList>
            <person name="Buettner E."/>
        </authorList>
    </citation>
    <scope>NUCLEOTIDE SEQUENCE</scope>
    <source>
        <strain evidence="1">MPL23</strain>
    </source>
</reference>
<evidence type="ECO:0000313" key="2">
    <source>
        <dbReference type="Proteomes" id="UP001148662"/>
    </source>
</evidence>
<accession>A0ACC1T887</accession>
<evidence type="ECO:0000313" key="1">
    <source>
        <dbReference type="EMBL" id="KAJ3555477.1"/>
    </source>
</evidence>
<dbReference type="Proteomes" id="UP001148662">
    <property type="component" value="Unassembled WGS sequence"/>
</dbReference>
<dbReference type="EMBL" id="JANHOG010000328">
    <property type="protein sequence ID" value="KAJ3555477.1"/>
    <property type="molecule type" value="Genomic_DNA"/>
</dbReference>